<dbReference type="EMBL" id="BFEA01000353">
    <property type="protein sequence ID" value="GBG80652.1"/>
    <property type="molecule type" value="Genomic_DNA"/>
</dbReference>
<protein>
    <submittedName>
        <fullName evidence="2">Uncharacterized protein</fullName>
    </submittedName>
</protein>
<evidence type="ECO:0000313" key="2">
    <source>
        <dbReference type="EMBL" id="GBG80652.1"/>
    </source>
</evidence>
<feature type="region of interest" description="Disordered" evidence="1">
    <location>
        <begin position="1"/>
        <end position="97"/>
    </location>
</feature>
<dbReference type="Proteomes" id="UP000265515">
    <property type="component" value="Unassembled WGS sequence"/>
</dbReference>
<organism evidence="2 3">
    <name type="scientific">Chara braunii</name>
    <name type="common">Braun's stonewort</name>
    <dbReference type="NCBI Taxonomy" id="69332"/>
    <lineage>
        <taxon>Eukaryota</taxon>
        <taxon>Viridiplantae</taxon>
        <taxon>Streptophyta</taxon>
        <taxon>Charophyceae</taxon>
        <taxon>Charales</taxon>
        <taxon>Characeae</taxon>
        <taxon>Chara</taxon>
    </lineage>
</organism>
<dbReference type="AlphaFoldDB" id="A0A388LEL4"/>
<feature type="region of interest" description="Disordered" evidence="1">
    <location>
        <begin position="267"/>
        <end position="300"/>
    </location>
</feature>
<evidence type="ECO:0000313" key="3">
    <source>
        <dbReference type="Proteomes" id="UP000265515"/>
    </source>
</evidence>
<sequence>MKKVTSSKPAAAAPSRSRSSVGGLRKGASNPEDRWDKEEEMDVEDEELVEEEKEQEEEKGEEEEEEGEEEEGEEDEGQEDDEDEMDEENVVVAPKRGPTKRKKGWCEDFLFSKRLHEEILPFFWAVCITGGCAQLFVQFKKPTYNLVGEIIIASSLLEDERMLAEMWVVVGEKILRYILSSSKMVPGKFPIENKRLAQENRKGFKPFIEALGNHLAPSIEDRVLPFKEAFDNLRMKTPSASKKIGSKAQQMRPQNVALPHTCVDSTGVLKRGSGTKAKSAKQKALATKKSEKEYAKGKEKVKDKQEEIQVPQGFVPGERTEELTKVWEELKSLNAKKISNESFYLSMSCMERPPLDAKGKRPLEVREPDEDHISLLMDSMIRQPVGDHLPFVGLVDPREAKDKRAVNLDKLRAGKYRFFILGGDHCREARERRMAMYPDNEEYKFNACYVYAGLTVDEARQVAHMHNLAADYHRDINFIEKMKCWRQVFESKGSVKSQEVKLACLREACVPNPSLKLGNNDPLLQVAMRPKEIWDLQLRIFNMWQRGEVKGQKLKPAAKSQIKHEAGPESSESEGGKRSQRGQRLDRAAAKLQEMALLNPWVQFKDNKVVLVPEDMPAQPWITMGNMAPENVVPILLEVISKTISIKEMEQKFRVVKKLNYVCKAFADGVDCKEFKEAEQKYPLHTKKEVLEKYIGSFEKRGSTPTALKDHIVRAKEWRKKEERLMAKEAQRASLLAFRAQPLP</sequence>
<accession>A0A388LEL4</accession>
<feature type="compositionally biased region" description="Low complexity" evidence="1">
    <location>
        <begin position="1"/>
        <end position="20"/>
    </location>
</feature>
<feature type="compositionally biased region" description="Acidic residues" evidence="1">
    <location>
        <begin position="38"/>
        <end position="89"/>
    </location>
</feature>
<gene>
    <name evidence="2" type="ORF">CBR_g31112</name>
</gene>
<feature type="region of interest" description="Disordered" evidence="1">
    <location>
        <begin position="553"/>
        <end position="585"/>
    </location>
</feature>
<evidence type="ECO:0000256" key="1">
    <source>
        <dbReference type="SAM" id="MobiDB-lite"/>
    </source>
</evidence>
<feature type="compositionally biased region" description="Basic and acidic residues" evidence="1">
    <location>
        <begin position="288"/>
        <end position="300"/>
    </location>
</feature>
<reference evidence="2 3" key="1">
    <citation type="journal article" date="2018" name="Cell">
        <title>The Chara Genome: Secondary Complexity and Implications for Plant Terrestrialization.</title>
        <authorList>
            <person name="Nishiyama T."/>
            <person name="Sakayama H."/>
            <person name="Vries J.D."/>
            <person name="Buschmann H."/>
            <person name="Saint-Marcoux D."/>
            <person name="Ullrich K.K."/>
            <person name="Haas F.B."/>
            <person name="Vanderstraeten L."/>
            <person name="Becker D."/>
            <person name="Lang D."/>
            <person name="Vosolsobe S."/>
            <person name="Rombauts S."/>
            <person name="Wilhelmsson P.K.I."/>
            <person name="Janitza P."/>
            <person name="Kern R."/>
            <person name="Heyl A."/>
            <person name="Rumpler F."/>
            <person name="Villalobos L.I.A.C."/>
            <person name="Clay J.M."/>
            <person name="Skokan R."/>
            <person name="Toyoda A."/>
            <person name="Suzuki Y."/>
            <person name="Kagoshima H."/>
            <person name="Schijlen E."/>
            <person name="Tajeshwar N."/>
            <person name="Catarino B."/>
            <person name="Hetherington A.J."/>
            <person name="Saltykova A."/>
            <person name="Bonnot C."/>
            <person name="Breuninger H."/>
            <person name="Symeonidi A."/>
            <person name="Radhakrishnan G.V."/>
            <person name="Van Nieuwerburgh F."/>
            <person name="Deforce D."/>
            <person name="Chang C."/>
            <person name="Karol K.G."/>
            <person name="Hedrich R."/>
            <person name="Ulvskov P."/>
            <person name="Glockner G."/>
            <person name="Delwiche C.F."/>
            <person name="Petrasek J."/>
            <person name="Van de Peer Y."/>
            <person name="Friml J."/>
            <person name="Beilby M."/>
            <person name="Dolan L."/>
            <person name="Kohara Y."/>
            <person name="Sugano S."/>
            <person name="Fujiyama A."/>
            <person name="Delaux P.-M."/>
            <person name="Quint M."/>
            <person name="TheiBen G."/>
            <person name="Hagemann M."/>
            <person name="Harholt J."/>
            <person name="Dunand C."/>
            <person name="Zachgo S."/>
            <person name="Langdale J."/>
            <person name="Maumus F."/>
            <person name="Straeten D.V.D."/>
            <person name="Gould S.B."/>
            <person name="Rensing S.A."/>
        </authorList>
    </citation>
    <scope>NUCLEOTIDE SEQUENCE [LARGE SCALE GENOMIC DNA]</scope>
    <source>
        <strain evidence="2 3">S276</strain>
    </source>
</reference>
<keyword evidence="3" id="KW-1185">Reference proteome</keyword>
<name>A0A388LEL4_CHABU</name>
<proteinExistence type="predicted"/>
<dbReference type="Gramene" id="GBG80652">
    <property type="protein sequence ID" value="GBG80652"/>
    <property type="gene ID" value="CBR_g31112"/>
</dbReference>
<comment type="caution">
    <text evidence="2">The sequence shown here is derived from an EMBL/GenBank/DDBJ whole genome shotgun (WGS) entry which is preliminary data.</text>
</comment>